<comment type="caution">
    <text evidence="1">The sequence shown here is derived from an EMBL/GenBank/DDBJ whole genome shotgun (WGS) entry which is preliminary data.</text>
</comment>
<organism evidence="1 2">
    <name type="scientific">Cucurbita argyrosperma subsp. sororia</name>
    <dbReference type="NCBI Taxonomy" id="37648"/>
    <lineage>
        <taxon>Eukaryota</taxon>
        <taxon>Viridiplantae</taxon>
        <taxon>Streptophyta</taxon>
        <taxon>Embryophyta</taxon>
        <taxon>Tracheophyta</taxon>
        <taxon>Spermatophyta</taxon>
        <taxon>Magnoliopsida</taxon>
        <taxon>eudicotyledons</taxon>
        <taxon>Gunneridae</taxon>
        <taxon>Pentapetalae</taxon>
        <taxon>rosids</taxon>
        <taxon>fabids</taxon>
        <taxon>Cucurbitales</taxon>
        <taxon>Cucurbitaceae</taxon>
        <taxon>Cucurbiteae</taxon>
        <taxon>Cucurbita</taxon>
    </lineage>
</organism>
<protein>
    <submittedName>
        <fullName evidence="1">Uncharacterized protein</fullName>
    </submittedName>
</protein>
<dbReference type="EMBL" id="JAGKQH010000014">
    <property type="protein sequence ID" value="KAG6582265.1"/>
    <property type="molecule type" value="Genomic_DNA"/>
</dbReference>
<reference evidence="1 2" key="1">
    <citation type="journal article" date="2021" name="Hortic Res">
        <title>The domestication of Cucurbita argyrosperma as revealed by the genome of its wild relative.</title>
        <authorList>
            <person name="Barrera-Redondo J."/>
            <person name="Sanchez-de la Vega G."/>
            <person name="Aguirre-Liguori J.A."/>
            <person name="Castellanos-Morales G."/>
            <person name="Gutierrez-Guerrero Y.T."/>
            <person name="Aguirre-Dugua X."/>
            <person name="Aguirre-Planter E."/>
            <person name="Tenaillon M.I."/>
            <person name="Lira-Saade R."/>
            <person name="Eguiarte L.E."/>
        </authorList>
    </citation>
    <scope>NUCLEOTIDE SEQUENCE [LARGE SCALE GENOMIC DNA]</scope>
    <source>
        <strain evidence="1">JBR-2021</strain>
    </source>
</reference>
<dbReference type="Proteomes" id="UP000685013">
    <property type="component" value="Chromosome 14"/>
</dbReference>
<feature type="non-terminal residue" evidence="1">
    <location>
        <position position="1"/>
    </location>
</feature>
<gene>
    <name evidence="1" type="ORF">SDJN03_22267</name>
</gene>
<proteinExistence type="predicted"/>
<name>A0AAV6MKE6_9ROSI</name>
<sequence>MTKCTHQIFIPRGVAMAAEIAFPLWRFPTQVKMSSMRRRVKFQSDKNPRQPDRYGVRACDVVSRLIVGLAHGQALRGEG</sequence>
<evidence type="ECO:0000313" key="2">
    <source>
        <dbReference type="Proteomes" id="UP000685013"/>
    </source>
</evidence>
<dbReference type="AlphaFoldDB" id="A0AAV6MKE6"/>
<accession>A0AAV6MKE6</accession>
<keyword evidence="2" id="KW-1185">Reference proteome</keyword>
<evidence type="ECO:0000313" key="1">
    <source>
        <dbReference type="EMBL" id="KAG6582265.1"/>
    </source>
</evidence>